<evidence type="ECO:0000313" key="15">
    <source>
        <dbReference type="EMBL" id="KAI3877711.1"/>
    </source>
</evidence>
<dbReference type="InterPro" id="IPR020568">
    <property type="entry name" value="Ribosomal_Su5_D2-typ_SF"/>
</dbReference>
<organism evidence="15 16">
    <name type="scientific">Papaver atlanticum</name>
    <dbReference type="NCBI Taxonomy" id="357466"/>
    <lineage>
        <taxon>Eukaryota</taxon>
        <taxon>Viridiplantae</taxon>
        <taxon>Streptophyta</taxon>
        <taxon>Embryophyta</taxon>
        <taxon>Tracheophyta</taxon>
        <taxon>Spermatophyta</taxon>
        <taxon>Magnoliopsida</taxon>
        <taxon>Ranunculales</taxon>
        <taxon>Papaveraceae</taxon>
        <taxon>Papaveroideae</taxon>
        <taxon>Papaver</taxon>
    </lineage>
</organism>
<evidence type="ECO:0000256" key="12">
    <source>
        <dbReference type="PROSITE-ProRule" id="PRU01384"/>
    </source>
</evidence>
<dbReference type="InterPro" id="IPR036890">
    <property type="entry name" value="HATPase_C_sf"/>
</dbReference>
<dbReference type="FunFam" id="3.40.50.670:FF:000001">
    <property type="entry name" value="DNA topoisomerase 2"/>
    <property type="match status" value="1"/>
</dbReference>
<reference evidence="15" key="1">
    <citation type="submission" date="2022-04" db="EMBL/GenBank/DDBJ databases">
        <title>A functionally conserved STORR gene fusion in Papaver species that diverged 16.8 million years ago.</title>
        <authorList>
            <person name="Catania T."/>
        </authorList>
    </citation>
    <scope>NUCLEOTIDE SEQUENCE</scope>
    <source>
        <strain evidence="15">S-188037</strain>
    </source>
</reference>
<name>A0AAD4XBJ7_9MAGN</name>
<feature type="coiled-coil region" evidence="13">
    <location>
        <begin position="446"/>
        <end position="473"/>
    </location>
</feature>
<dbReference type="InterPro" id="IPR013760">
    <property type="entry name" value="Topo_IIA-like_dom_sf"/>
</dbReference>
<feature type="non-terminal residue" evidence="15">
    <location>
        <position position="1"/>
    </location>
</feature>
<keyword evidence="8" id="KW-0460">Magnesium</keyword>
<dbReference type="InterPro" id="IPR013759">
    <property type="entry name" value="Topo_IIA_B_C"/>
</dbReference>
<dbReference type="Pfam" id="PF16898">
    <property type="entry name" value="TOPRIM_C"/>
    <property type="match status" value="1"/>
</dbReference>
<keyword evidence="6" id="KW-0547">Nucleotide-binding</keyword>
<dbReference type="Gene3D" id="3.30.565.10">
    <property type="entry name" value="Histidine kinase-like ATPase, C-terminal domain"/>
    <property type="match status" value="1"/>
</dbReference>
<comment type="similarity">
    <text evidence="4">Belongs to the type II topoisomerase family.</text>
</comment>
<dbReference type="Gene3D" id="3.40.50.670">
    <property type="match status" value="2"/>
</dbReference>
<comment type="cofactor">
    <cofactor evidence="3">
        <name>Mg(2+)</name>
        <dbReference type="ChEBI" id="CHEBI:18420"/>
    </cofactor>
</comment>
<feature type="active site" description="O-(5'-phospho-DNA)-tyrosine intermediate" evidence="12">
    <location>
        <position position="573"/>
    </location>
</feature>
<dbReference type="InterPro" id="IPR013758">
    <property type="entry name" value="Topo_IIA_A/C_ab"/>
</dbReference>
<dbReference type="SMART" id="SM00433">
    <property type="entry name" value="TOP2c"/>
    <property type="match status" value="1"/>
</dbReference>
<keyword evidence="9 12" id="KW-0799">Topoisomerase</keyword>
<dbReference type="SUPFAM" id="SSF56719">
    <property type="entry name" value="Type II DNA topoisomerase"/>
    <property type="match status" value="1"/>
</dbReference>
<dbReference type="GO" id="GO:0000819">
    <property type="term" value="P:sister chromatid segregation"/>
    <property type="evidence" value="ECO:0007669"/>
    <property type="project" value="TreeGrafter"/>
</dbReference>
<dbReference type="PRINTS" id="PR01158">
    <property type="entry name" value="TOPISMRASEII"/>
</dbReference>
<dbReference type="SUPFAM" id="SSF54211">
    <property type="entry name" value="Ribosomal protein S5 domain 2-like"/>
    <property type="match status" value="1"/>
</dbReference>
<evidence type="ECO:0000256" key="11">
    <source>
        <dbReference type="ARBA" id="ARBA00023235"/>
    </source>
</evidence>
<dbReference type="InterPro" id="IPR050634">
    <property type="entry name" value="DNA_Topoisomerase_II"/>
</dbReference>
<evidence type="ECO:0000256" key="10">
    <source>
        <dbReference type="ARBA" id="ARBA00023125"/>
    </source>
</evidence>
<dbReference type="Gene3D" id="3.90.199.10">
    <property type="entry name" value="Topoisomerase II, domain 5"/>
    <property type="match status" value="1"/>
</dbReference>
<evidence type="ECO:0000259" key="14">
    <source>
        <dbReference type="PROSITE" id="PS52040"/>
    </source>
</evidence>
<dbReference type="PANTHER" id="PTHR10169">
    <property type="entry name" value="DNA TOPOISOMERASE/GYRASE"/>
    <property type="match status" value="1"/>
</dbReference>
<evidence type="ECO:0000313" key="16">
    <source>
        <dbReference type="Proteomes" id="UP001202328"/>
    </source>
</evidence>
<keyword evidence="10 12" id="KW-0238">DNA-binding</keyword>
<evidence type="ECO:0000256" key="2">
    <source>
        <dbReference type="ARBA" id="ARBA00001913"/>
    </source>
</evidence>
<dbReference type="AlphaFoldDB" id="A0AAD4XBJ7"/>
<dbReference type="Gene3D" id="3.30.1490.30">
    <property type="match status" value="1"/>
</dbReference>
<gene>
    <name evidence="15" type="ORF">MKW98_020192</name>
</gene>
<evidence type="ECO:0000256" key="6">
    <source>
        <dbReference type="ARBA" id="ARBA00022741"/>
    </source>
</evidence>
<keyword evidence="16" id="KW-1185">Reference proteome</keyword>
<dbReference type="GO" id="GO:0006265">
    <property type="term" value="P:DNA topological change"/>
    <property type="evidence" value="ECO:0007669"/>
    <property type="project" value="UniProtKB-UniRule"/>
</dbReference>
<evidence type="ECO:0000256" key="5">
    <source>
        <dbReference type="ARBA" id="ARBA00012895"/>
    </source>
</evidence>
<dbReference type="Pfam" id="PF00521">
    <property type="entry name" value="DNA_topoisoIV"/>
    <property type="match status" value="1"/>
</dbReference>
<keyword evidence="7" id="KW-0067">ATP-binding</keyword>
<evidence type="ECO:0000256" key="3">
    <source>
        <dbReference type="ARBA" id="ARBA00001946"/>
    </source>
</evidence>
<dbReference type="EC" id="5.6.2.2" evidence="5"/>
<dbReference type="Proteomes" id="UP001202328">
    <property type="component" value="Unassembled WGS sequence"/>
</dbReference>
<dbReference type="SMART" id="SM00434">
    <property type="entry name" value="TOP4c"/>
    <property type="match status" value="1"/>
</dbReference>
<dbReference type="InterPro" id="IPR002205">
    <property type="entry name" value="Topo_IIA_dom_A"/>
</dbReference>
<dbReference type="GO" id="GO:0005524">
    <property type="term" value="F:ATP binding"/>
    <property type="evidence" value="ECO:0007669"/>
    <property type="project" value="UniProtKB-KW"/>
</dbReference>
<dbReference type="InterPro" id="IPR031660">
    <property type="entry name" value="TOPRIM_C"/>
</dbReference>
<dbReference type="SUPFAM" id="SSF55874">
    <property type="entry name" value="ATPase domain of HSP90 chaperone/DNA topoisomerase II/histidine kinase"/>
    <property type="match status" value="1"/>
</dbReference>
<evidence type="ECO:0000256" key="4">
    <source>
        <dbReference type="ARBA" id="ARBA00011080"/>
    </source>
</evidence>
<proteinExistence type="inferred from homology"/>
<dbReference type="InterPro" id="IPR001154">
    <property type="entry name" value="TopoII_euk"/>
</dbReference>
<dbReference type="EMBL" id="JAJJMB010012369">
    <property type="protein sequence ID" value="KAI3877711.1"/>
    <property type="molecule type" value="Genomic_DNA"/>
</dbReference>
<evidence type="ECO:0000256" key="1">
    <source>
        <dbReference type="ARBA" id="ARBA00000185"/>
    </source>
</evidence>
<protein>
    <recommendedName>
        <fullName evidence="5">DNA topoisomerase (ATP-hydrolyzing)</fullName>
        <ecNumber evidence="5">5.6.2.2</ecNumber>
    </recommendedName>
</protein>
<accession>A0AAD4XBJ7</accession>
<comment type="cofactor">
    <cofactor evidence="2">
        <name>Ca(2+)</name>
        <dbReference type="ChEBI" id="CHEBI:29108"/>
    </cofactor>
</comment>
<dbReference type="GO" id="GO:0003677">
    <property type="term" value="F:DNA binding"/>
    <property type="evidence" value="ECO:0007669"/>
    <property type="project" value="UniProtKB-UniRule"/>
</dbReference>
<dbReference type="Gene3D" id="3.30.230.10">
    <property type="match status" value="1"/>
</dbReference>
<dbReference type="InterPro" id="IPR001241">
    <property type="entry name" value="Topo_IIA"/>
</dbReference>
<sequence>MSTLNKKKTVQKDEKRKGNIIRNKILSNPDQYLRSVDRKEGDMWIYKSGSMLYKHISYIPVFSNNKTTTSEPILSKCKATDKWTEIKFKPDLARFNMTSLEEDTVGLVKRKVVDIAGCMGKTVDVKLDGKKIPLKSFPDLTLDNGWEFWVIPSDGHFRQASFVNGIATVKGGTHVDYLTDLVDFLERVENPKVVQRLLSLTHPKASKDLTGGSTKRKGIINIPKLEDATRDELNSEDRTLTLTEGDSSLAVAGLSVVGRENYGVFPLRCKLLNARGATDEKISNNQEIKDVMEILGLVPGQEYNSLIINMLHVLWPSLLSIPSFLLEFRTPIVKATRKNPIEVLLFYSMEEFKAWSAGKNKKGWRMKHYKGLGSSTSKESIEYFKDPDKSIRKYHCLIDTDATALDLAFNKTRADERKVWIDDYMLQNSINEEGGVMQVSDFIDMDKGHQERMEGYQESMERYQERLEDELEDGMTSVSHFVDTELVQFSAANLQRNIPSMVDGLKPTQRKILFTRVYVANYTCYHHGEVGLNQTIIGMSRDYVGSNNIPLLQADGQFGTRRGGGEDKAKARYPQTCLSGITRYLFPFGDDICLDCKNENGRFIEPTWYTPVIPTILVNGSVGAGTGYSTFVPNYLPSDIIANVRRLLKDEPMIPMIPGCVGYGGSIEKGTEAGTFTSKGIIKRIDSKTLEICELPIRIWTEDYCEKNKNISTDDDMVKLKIVSIDELSEEQEAELLEKFDLITTFSITNMKSFDICGRIKEYKSPEEILQEYYHVTLRLCEASFPSQTRQGRVLDIDKWEPSDYDQPFGYLLSVNLNGVSDGDFNELCDMKKKIESELERLK</sequence>
<dbReference type="PANTHER" id="PTHR10169:SF38">
    <property type="entry name" value="DNA TOPOISOMERASE 2"/>
    <property type="match status" value="1"/>
</dbReference>
<dbReference type="GO" id="GO:0000712">
    <property type="term" value="P:resolution of meiotic recombination intermediates"/>
    <property type="evidence" value="ECO:0007669"/>
    <property type="project" value="TreeGrafter"/>
</dbReference>
<dbReference type="Gene3D" id="3.30.1360.40">
    <property type="match status" value="1"/>
</dbReference>
<evidence type="ECO:0000256" key="13">
    <source>
        <dbReference type="SAM" id="Coils"/>
    </source>
</evidence>
<dbReference type="PROSITE" id="PS52040">
    <property type="entry name" value="TOPO_IIA"/>
    <property type="match status" value="1"/>
</dbReference>
<keyword evidence="11 12" id="KW-0413">Isomerase</keyword>
<dbReference type="InterPro" id="IPR014721">
    <property type="entry name" value="Ribsml_uS5_D2-typ_fold_subgr"/>
</dbReference>
<dbReference type="GO" id="GO:0005634">
    <property type="term" value="C:nucleus"/>
    <property type="evidence" value="ECO:0007669"/>
    <property type="project" value="TreeGrafter"/>
</dbReference>
<comment type="caution">
    <text evidence="15">The sequence shown here is derived from an EMBL/GenBank/DDBJ whole genome shotgun (WGS) entry which is preliminary data.</text>
</comment>
<evidence type="ECO:0000256" key="8">
    <source>
        <dbReference type="ARBA" id="ARBA00022842"/>
    </source>
</evidence>
<evidence type="ECO:0000256" key="7">
    <source>
        <dbReference type="ARBA" id="ARBA00022840"/>
    </source>
</evidence>
<feature type="domain" description="Topo IIA-type catalytic" evidence="14">
    <location>
        <begin position="468"/>
        <end position="707"/>
    </location>
</feature>
<keyword evidence="13" id="KW-0175">Coiled coil</keyword>
<evidence type="ECO:0000256" key="9">
    <source>
        <dbReference type="ARBA" id="ARBA00023029"/>
    </source>
</evidence>
<dbReference type="GO" id="GO:0003918">
    <property type="term" value="F:DNA topoisomerase type II (double strand cut, ATP-hydrolyzing) activity"/>
    <property type="evidence" value="ECO:0007669"/>
    <property type="project" value="UniProtKB-EC"/>
</dbReference>
<comment type="catalytic activity">
    <reaction evidence="1 12">
        <text>ATP-dependent breakage, passage and rejoining of double-stranded DNA.</text>
        <dbReference type="EC" id="5.6.2.2"/>
    </reaction>
</comment>